<feature type="chain" id="PRO_5044956205" description="Carboxylic ester hydrolase" evidence="3">
    <location>
        <begin position="28"/>
        <end position="539"/>
    </location>
</feature>
<name>A0ABQ6LVQ6_9GAMM</name>
<comment type="caution">
    <text evidence="5">The sequence shown here is derived from an EMBL/GenBank/DDBJ whole genome shotgun (WGS) entry which is preliminary data.</text>
</comment>
<proteinExistence type="inferred from homology"/>
<accession>A0ABQ6LVQ6</accession>
<dbReference type="PANTHER" id="PTHR11559">
    <property type="entry name" value="CARBOXYLESTERASE"/>
    <property type="match status" value="1"/>
</dbReference>
<dbReference type="InterPro" id="IPR050309">
    <property type="entry name" value="Type-B_Carboxylest/Lipase"/>
</dbReference>
<reference evidence="5 6" key="1">
    <citation type="submission" date="2023-04" db="EMBL/GenBank/DDBJ databases">
        <title>Marinobulbifer ophiurae gen. nov., sp. Nov., isolate from tissue of brittle star Ophioplocus japonicus.</title>
        <authorList>
            <person name="Kawano K."/>
            <person name="Sawayama S."/>
            <person name="Nakagawa S."/>
        </authorList>
    </citation>
    <scope>NUCLEOTIDE SEQUENCE [LARGE SCALE GENOMIC DNA]</scope>
    <source>
        <strain evidence="5 6">NKW57</strain>
    </source>
</reference>
<dbReference type="RefSeq" id="WP_285762642.1">
    <property type="nucleotide sequence ID" value="NZ_BSYJ01000001.1"/>
</dbReference>
<dbReference type="PROSITE" id="PS00941">
    <property type="entry name" value="CARBOXYLESTERASE_B_2"/>
    <property type="match status" value="1"/>
</dbReference>
<gene>
    <name evidence="5" type="ORF">MNKW57_04570</name>
</gene>
<dbReference type="InterPro" id="IPR029058">
    <property type="entry name" value="AB_hydrolase_fold"/>
</dbReference>
<sequence length="539" mass="59494">MSRGNKKLLHTLIPALALGLVTLPGLCEPVAGKAPPQATLTESLWTGLWENNREGQRIASYRGIRYAVPPTGPRRWRAPQLLEPAAGQIDASRFGAACMQTSYNTDWYADVIRNFGGDPALAPTPGAVSEDCLFLNVWAPEGAQNLPVMVFIHGGNNLGGWSHEPNYHGSELAAHDVVVVSINYRLGVFGFFAHPQLRGEDPEGGPGNYGLLDQIAALQWVQRYIAAFGGNPEQVTVFGESAGGAAIGYLMTSPQARDLFRYAIRQSGAFDLYQHGDLTIEEAYGEEFQRDLGAASISEMRALPGAQILAQAQQTYLGKEAPEEKREFYPVRDGQVLAHIPQKAYTKPLNGEALMVGFNRDESLMYVDETVSDIDISNWWQQYFSGPQPKDGEFAPAQPARRRMAELQDATWQDCSSAEVAHLAQRYSDMPAYLYRFDQLRGTMANNPIGVYHGAELPYVFDSHDAWLPNTRADRDMTQLILRYWTNFAKTGNPNGEGLPHWPQLSSGGKAMLLSAVPRTGNWDPDGLCEWRSITSTVK</sequence>
<evidence type="ECO:0000256" key="1">
    <source>
        <dbReference type="ARBA" id="ARBA00005964"/>
    </source>
</evidence>
<keyword evidence="2 3" id="KW-0378">Hydrolase</keyword>
<evidence type="ECO:0000256" key="3">
    <source>
        <dbReference type="RuleBase" id="RU361235"/>
    </source>
</evidence>
<dbReference type="InterPro" id="IPR019826">
    <property type="entry name" value="Carboxylesterase_B_AS"/>
</dbReference>
<evidence type="ECO:0000313" key="6">
    <source>
        <dbReference type="Proteomes" id="UP001224392"/>
    </source>
</evidence>
<organism evidence="5 6">
    <name type="scientific">Biformimicrobium ophioploci</name>
    <dbReference type="NCBI Taxonomy" id="3036711"/>
    <lineage>
        <taxon>Bacteria</taxon>
        <taxon>Pseudomonadati</taxon>
        <taxon>Pseudomonadota</taxon>
        <taxon>Gammaproteobacteria</taxon>
        <taxon>Cellvibrionales</taxon>
        <taxon>Microbulbiferaceae</taxon>
        <taxon>Biformimicrobium</taxon>
    </lineage>
</organism>
<dbReference type="InterPro" id="IPR019819">
    <property type="entry name" value="Carboxylesterase_B_CS"/>
</dbReference>
<evidence type="ECO:0000259" key="4">
    <source>
        <dbReference type="Pfam" id="PF00135"/>
    </source>
</evidence>
<keyword evidence="3" id="KW-0732">Signal</keyword>
<evidence type="ECO:0000313" key="5">
    <source>
        <dbReference type="EMBL" id="GMG86136.1"/>
    </source>
</evidence>
<evidence type="ECO:0000256" key="2">
    <source>
        <dbReference type="ARBA" id="ARBA00022801"/>
    </source>
</evidence>
<keyword evidence="6" id="KW-1185">Reference proteome</keyword>
<feature type="domain" description="Carboxylesterase type B" evidence="4">
    <location>
        <begin position="400"/>
        <end position="508"/>
    </location>
</feature>
<dbReference type="EC" id="3.1.1.-" evidence="3"/>
<dbReference type="Proteomes" id="UP001224392">
    <property type="component" value="Unassembled WGS sequence"/>
</dbReference>
<feature type="domain" description="Carboxylesterase type B" evidence="4">
    <location>
        <begin position="53"/>
        <end position="378"/>
    </location>
</feature>
<dbReference type="EMBL" id="BSYJ01000001">
    <property type="protein sequence ID" value="GMG86136.1"/>
    <property type="molecule type" value="Genomic_DNA"/>
</dbReference>
<dbReference type="Pfam" id="PF00135">
    <property type="entry name" value="COesterase"/>
    <property type="match status" value="2"/>
</dbReference>
<dbReference type="Gene3D" id="3.40.50.1820">
    <property type="entry name" value="alpha/beta hydrolase"/>
    <property type="match status" value="1"/>
</dbReference>
<feature type="signal peptide" evidence="3">
    <location>
        <begin position="1"/>
        <end position="27"/>
    </location>
</feature>
<dbReference type="PROSITE" id="PS00122">
    <property type="entry name" value="CARBOXYLESTERASE_B_1"/>
    <property type="match status" value="1"/>
</dbReference>
<protein>
    <recommendedName>
        <fullName evidence="3">Carboxylic ester hydrolase</fullName>
        <ecNumber evidence="3">3.1.1.-</ecNumber>
    </recommendedName>
</protein>
<dbReference type="SUPFAM" id="SSF53474">
    <property type="entry name" value="alpha/beta-Hydrolases"/>
    <property type="match status" value="1"/>
</dbReference>
<comment type="similarity">
    <text evidence="1 3">Belongs to the type-B carboxylesterase/lipase family.</text>
</comment>
<dbReference type="InterPro" id="IPR002018">
    <property type="entry name" value="CarbesteraseB"/>
</dbReference>